<feature type="domain" description="F-box" evidence="1">
    <location>
        <begin position="1"/>
        <end position="33"/>
    </location>
</feature>
<gene>
    <name evidence="2" type="ORF">Sjap_024746</name>
</gene>
<name>A0AAP0EML2_9MAGN</name>
<reference evidence="2 3" key="1">
    <citation type="submission" date="2024-01" db="EMBL/GenBank/DDBJ databases">
        <title>Genome assemblies of Stephania.</title>
        <authorList>
            <person name="Yang L."/>
        </authorList>
    </citation>
    <scope>NUCLEOTIDE SEQUENCE [LARGE SCALE GENOMIC DNA]</scope>
    <source>
        <strain evidence="2">QJT</strain>
        <tissue evidence="2">Leaf</tissue>
    </source>
</reference>
<organism evidence="2 3">
    <name type="scientific">Stephania japonica</name>
    <dbReference type="NCBI Taxonomy" id="461633"/>
    <lineage>
        <taxon>Eukaryota</taxon>
        <taxon>Viridiplantae</taxon>
        <taxon>Streptophyta</taxon>
        <taxon>Embryophyta</taxon>
        <taxon>Tracheophyta</taxon>
        <taxon>Spermatophyta</taxon>
        <taxon>Magnoliopsida</taxon>
        <taxon>Ranunculales</taxon>
        <taxon>Menispermaceae</taxon>
        <taxon>Menispermoideae</taxon>
        <taxon>Cissampelideae</taxon>
        <taxon>Stephania</taxon>
    </lineage>
</organism>
<dbReference type="InterPro" id="IPR055294">
    <property type="entry name" value="FBL60-like"/>
</dbReference>
<dbReference type="AlphaFoldDB" id="A0AAP0EML2"/>
<comment type="caution">
    <text evidence="2">The sequence shown here is derived from an EMBL/GenBank/DDBJ whole genome shotgun (WGS) entry which is preliminary data.</text>
</comment>
<evidence type="ECO:0000313" key="2">
    <source>
        <dbReference type="EMBL" id="KAK9091569.1"/>
    </source>
</evidence>
<dbReference type="Pfam" id="PF00646">
    <property type="entry name" value="F-box"/>
    <property type="match status" value="1"/>
</dbReference>
<dbReference type="InterPro" id="IPR036047">
    <property type="entry name" value="F-box-like_dom_sf"/>
</dbReference>
<keyword evidence="3" id="KW-1185">Reference proteome</keyword>
<proteinExistence type="predicted"/>
<dbReference type="EMBL" id="JBBNAE010000010">
    <property type="protein sequence ID" value="KAK9091569.1"/>
    <property type="molecule type" value="Genomic_DNA"/>
</dbReference>
<sequence>MTLPEDLINHIFSFLSPKKLIQTSLLSKKYRTFWSTVPISTNVSFAVTNVYSMNLFLQFLRGRLLNSTATSIERLSIQWWALCESRLINTLIESALQHSVQHLHISLNLRSKGVIVRSHNLSSYTLPPVLLSAPNLKTLTLDSVRLDGWVPMTCPDLEGLVLLCCRGQFNNLKGSSLGQLRRLEVVNYRSNGNDIGSMEMEAPRLECVSYRDEYGSIECSFFGSAEGWDAVDDCFNTCRIWTRLQQGIINNAASSSSSKMCQVPLELAHHVRVSAEGIFHLRKEVTEREGCSMRAHPGKKTKTNMNCRLEPVERNWPGSGSLLLPRDNTVAAADFFIGVGSQPEPNHQTSSTSVMASAMAELLTTTAKHNNLNTTPTSTTTTTSETKIMDITHIRSSCPRLTITELSSFSRSSRTPVLTLSSFVFRS</sequence>
<protein>
    <recommendedName>
        <fullName evidence="1">F-box domain-containing protein</fullName>
    </recommendedName>
</protein>
<dbReference type="Gene3D" id="1.20.1280.50">
    <property type="match status" value="1"/>
</dbReference>
<dbReference type="InterPro" id="IPR001810">
    <property type="entry name" value="F-box_dom"/>
</dbReference>
<accession>A0AAP0EML2</accession>
<dbReference type="SUPFAM" id="SSF81383">
    <property type="entry name" value="F-box domain"/>
    <property type="match status" value="1"/>
</dbReference>
<dbReference type="PANTHER" id="PTHR31293">
    <property type="entry name" value="RNI-LIKE SUPERFAMILY PROTEIN"/>
    <property type="match status" value="1"/>
</dbReference>
<dbReference type="PROSITE" id="PS50181">
    <property type="entry name" value="FBOX"/>
    <property type="match status" value="1"/>
</dbReference>
<dbReference type="SUPFAM" id="SSF52058">
    <property type="entry name" value="L domain-like"/>
    <property type="match status" value="1"/>
</dbReference>
<evidence type="ECO:0000259" key="1">
    <source>
        <dbReference type="PROSITE" id="PS50181"/>
    </source>
</evidence>
<dbReference type="Proteomes" id="UP001417504">
    <property type="component" value="Unassembled WGS sequence"/>
</dbReference>
<evidence type="ECO:0000313" key="3">
    <source>
        <dbReference type="Proteomes" id="UP001417504"/>
    </source>
</evidence>
<dbReference type="PANTHER" id="PTHR31293:SF12">
    <property type="entry name" value="RNI-LIKE SUPERFAMILY PROTEIN"/>
    <property type="match status" value="1"/>
</dbReference>